<reference evidence="2 3" key="1">
    <citation type="journal article" date="2022" name="Front. Microbiol.">
        <title>High genomic differentiation and limited gene flow indicate recent cryptic speciation within the genus Laspinema (cyanobacteria).</title>
        <authorList>
            <person name="Stanojkovic A."/>
            <person name="Skoupy S."/>
            <person name="Skaloud P."/>
            <person name="Dvorak P."/>
        </authorList>
    </citation>
    <scope>NUCLEOTIDE SEQUENCE [LARGE SCALE GENOMIC DNA]</scope>
    <source>
        <strain evidence="2 3">D2a</strain>
    </source>
</reference>
<sequence>MATGAKRIYLDTNILAYVANTKAPQHKAALEIFRPTEREILCVSSQVLAEFYSYLTNPAILANPLQSTEAVIRIKRICQMPHICLLPTPLDLFERWLSLLEERPVTNGGVFDLLHIGIMLAHEVKTIYTFNIKDFSWCSQIEAIDPSHL</sequence>
<feature type="domain" description="PIN" evidence="1">
    <location>
        <begin position="8"/>
        <end position="131"/>
    </location>
</feature>
<dbReference type="RefSeq" id="WP_368009196.1">
    <property type="nucleotide sequence ID" value="NZ_JAMXFF010000058.1"/>
</dbReference>
<evidence type="ECO:0000313" key="2">
    <source>
        <dbReference type="EMBL" id="MCT7969748.1"/>
    </source>
</evidence>
<protein>
    <submittedName>
        <fullName evidence="2">PIN domain-containing protein</fullName>
    </submittedName>
</protein>
<dbReference type="Proteomes" id="UP001525890">
    <property type="component" value="Unassembled WGS sequence"/>
</dbReference>
<proteinExistence type="predicted"/>
<keyword evidence="3" id="KW-1185">Reference proteome</keyword>
<gene>
    <name evidence="2" type="ORF">NG799_25885</name>
</gene>
<dbReference type="InterPro" id="IPR002716">
    <property type="entry name" value="PIN_dom"/>
</dbReference>
<dbReference type="SUPFAM" id="SSF88723">
    <property type="entry name" value="PIN domain-like"/>
    <property type="match status" value="1"/>
</dbReference>
<name>A0ABT2MYB2_9CYAN</name>
<evidence type="ECO:0000313" key="3">
    <source>
        <dbReference type="Proteomes" id="UP001525890"/>
    </source>
</evidence>
<dbReference type="Pfam" id="PF01850">
    <property type="entry name" value="PIN"/>
    <property type="match status" value="1"/>
</dbReference>
<dbReference type="EMBL" id="JAMXFF010000058">
    <property type="protein sequence ID" value="MCT7969748.1"/>
    <property type="molecule type" value="Genomic_DNA"/>
</dbReference>
<comment type="caution">
    <text evidence="2">The sequence shown here is derived from an EMBL/GenBank/DDBJ whole genome shotgun (WGS) entry which is preliminary data.</text>
</comment>
<dbReference type="InterPro" id="IPR029060">
    <property type="entry name" value="PIN-like_dom_sf"/>
</dbReference>
<evidence type="ECO:0000259" key="1">
    <source>
        <dbReference type="Pfam" id="PF01850"/>
    </source>
</evidence>
<accession>A0ABT2MYB2</accession>
<organism evidence="2 3">
    <name type="scientific">Laspinema palackyanum D2a</name>
    <dbReference type="NCBI Taxonomy" id="2953684"/>
    <lineage>
        <taxon>Bacteria</taxon>
        <taxon>Bacillati</taxon>
        <taxon>Cyanobacteriota</taxon>
        <taxon>Cyanophyceae</taxon>
        <taxon>Oscillatoriophycideae</taxon>
        <taxon>Oscillatoriales</taxon>
        <taxon>Laspinemataceae</taxon>
        <taxon>Laspinema</taxon>
        <taxon>Laspinema palackyanum</taxon>
    </lineage>
</organism>
<dbReference type="Gene3D" id="3.40.50.1010">
    <property type="entry name" value="5'-nuclease"/>
    <property type="match status" value="1"/>
</dbReference>